<feature type="region of interest" description="Disordered" evidence="1">
    <location>
        <begin position="1"/>
        <end position="23"/>
    </location>
</feature>
<proteinExistence type="predicted"/>
<organism evidence="2 3">
    <name type="scientific">Kocuria gwangalliensis</name>
    <dbReference type="NCBI Taxonomy" id="501592"/>
    <lineage>
        <taxon>Bacteria</taxon>
        <taxon>Bacillati</taxon>
        <taxon>Actinomycetota</taxon>
        <taxon>Actinomycetes</taxon>
        <taxon>Micrococcales</taxon>
        <taxon>Micrococcaceae</taxon>
        <taxon>Kocuria</taxon>
    </lineage>
</organism>
<dbReference type="Proteomes" id="UP001501446">
    <property type="component" value="Unassembled WGS sequence"/>
</dbReference>
<evidence type="ECO:0000256" key="1">
    <source>
        <dbReference type="SAM" id="MobiDB-lite"/>
    </source>
</evidence>
<keyword evidence="3" id="KW-1185">Reference proteome</keyword>
<evidence type="ECO:0000313" key="3">
    <source>
        <dbReference type="Proteomes" id="UP001501446"/>
    </source>
</evidence>
<reference evidence="3" key="1">
    <citation type="journal article" date="2019" name="Int. J. Syst. Evol. Microbiol.">
        <title>The Global Catalogue of Microorganisms (GCM) 10K type strain sequencing project: providing services to taxonomists for standard genome sequencing and annotation.</title>
        <authorList>
            <consortium name="The Broad Institute Genomics Platform"/>
            <consortium name="The Broad Institute Genome Sequencing Center for Infectious Disease"/>
            <person name="Wu L."/>
            <person name="Ma J."/>
        </authorList>
    </citation>
    <scope>NUCLEOTIDE SEQUENCE [LARGE SCALE GENOMIC DNA]</scope>
    <source>
        <strain evidence="3">JCM 18958</strain>
    </source>
</reference>
<protein>
    <submittedName>
        <fullName evidence="2">Uncharacterized protein</fullName>
    </submittedName>
</protein>
<sequence length="65" mass="7030">MASAIAPLPPPISSTSPVTGNPWVAQGTIRRATRPHGALRQKEASKADILGMVSTFRRTHRVRRA</sequence>
<comment type="caution">
    <text evidence="2">The sequence shown here is derived from an EMBL/GenBank/DDBJ whole genome shotgun (WGS) entry which is preliminary data.</text>
</comment>
<evidence type="ECO:0000313" key="2">
    <source>
        <dbReference type="EMBL" id="GAA4691562.1"/>
    </source>
</evidence>
<name>A0ABP8WP07_9MICC</name>
<accession>A0ABP8WP07</accession>
<dbReference type="EMBL" id="BAABLN010000005">
    <property type="protein sequence ID" value="GAA4691562.1"/>
    <property type="molecule type" value="Genomic_DNA"/>
</dbReference>
<gene>
    <name evidence="2" type="ORF">GCM10025781_05760</name>
</gene>